<evidence type="ECO:0000256" key="9">
    <source>
        <dbReference type="ARBA" id="ARBA00023160"/>
    </source>
</evidence>
<dbReference type="Pfam" id="PF02801">
    <property type="entry name" value="Ketoacyl-synt_C"/>
    <property type="match status" value="1"/>
</dbReference>
<comment type="catalytic activity">
    <reaction evidence="13 14">
        <text>a fatty acyl-[ACP] + malonyl-[ACP] + H(+) = a 3-oxoacyl-[ACP] + holo-[ACP] + CO2</text>
        <dbReference type="Rhea" id="RHEA:22836"/>
        <dbReference type="Rhea" id="RHEA-COMP:9623"/>
        <dbReference type="Rhea" id="RHEA-COMP:9685"/>
        <dbReference type="Rhea" id="RHEA-COMP:9916"/>
        <dbReference type="Rhea" id="RHEA-COMP:14125"/>
        <dbReference type="ChEBI" id="CHEBI:15378"/>
        <dbReference type="ChEBI" id="CHEBI:16526"/>
        <dbReference type="ChEBI" id="CHEBI:64479"/>
        <dbReference type="ChEBI" id="CHEBI:78449"/>
        <dbReference type="ChEBI" id="CHEBI:78776"/>
        <dbReference type="ChEBI" id="CHEBI:138651"/>
    </reaction>
</comment>
<keyword evidence="5 14" id="KW-0444">Lipid biosynthesis</keyword>
<dbReference type="SMART" id="SM00825">
    <property type="entry name" value="PKS_KS"/>
    <property type="match status" value="1"/>
</dbReference>
<evidence type="ECO:0000256" key="3">
    <source>
        <dbReference type="ARBA" id="ARBA00012356"/>
    </source>
</evidence>
<evidence type="ECO:0000256" key="11">
    <source>
        <dbReference type="ARBA" id="ARBA00024006"/>
    </source>
</evidence>
<evidence type="ECO:0000256" key="14">
    <source>
        <dbReference type="PIRNR" id="PIRNR000447"/>
    </source>
</evidence>
<dbReference type="SUPFAM" id="SSF53901">
    <property type="entry name" value="Thiolase-like"/>
    <property type="match status" value="2"/>
</dbReference>
<keyword evidence="7" id="KW-0276">Fatty acid metabolism</keyword>
<dbReference type="InterPro" id="IPR000794">
    <property type="entry name" value="Beta-ketoacyl_synthase"/>
</dbReference>
<keyword evidence="8" id="KW-0443">Lipid metabolism</keyword>
<evidence type="ECO:0000313" key="17">
    <source>
        <dbReference type="EMBL" id="GAA2848145.1"/>
    </source>
</evidence>
<gene>
    <name evidence="17" type="primary">fabF_1</name>
    <name evidence="17" type="ORF">GCM10010517_05340</name>
</gene>
<organism evidence="17 18">
    <name type="scientific">Streptosporangium fragile</name>
    <dbReference type="NCBI Taxonomy" id="46186"/>
    <lineage>
        <taxon>Bacteria</taxon>
        <taxon>Bacillati</taxon>
        <taxon>Actinomycetota</taxon>
        <taxon>Actinomycetes</taxon>
        <taxon>Streptosporangiales</taxon>
        <taxon>Streptosporangiaceae</taxon>
        <taxon>Streptosporangium</taxon>
    </lineage>
</organism>
<dbReference type="PIRSF" id="PIRSF000447">
    <property type="entry name" value="KAS_II"/>
    <property type="match status" value="1"/>
</dbReference>
<evidence type="ECO:0000256" key="4">
    <source>
        <dbReference type="ARBA" id="ARBA00014657"/>
    </source>
</evidence>
<name>A0ABP6I8J9_9ACTN</name>
<proteinExistence type="inferred from homology"/>
<dbReference type="InterPro" id="IPR014031">
    <property type="entry name" value="Ketoacyl_synth_C"/>
</dbReference>
<dbReference type="NCBIfam" id="TIGR03150">
    <property type="entry name" value="fabF"/>
    <property type="match status" value="1"/>
</dbReference>
<dbReference type="PROSITE" id="PS00606">
    <property type="entry name" value="KS3_1"/>
    <property type="match status" value="1"/>
</dbReference>
<evidence type="ECO:0000256" key="12">
    <source>
        <dbReference type="ARBA" id="ARBA00047318"/>
    </source>
</evidence>
<dbReference type="Gene3D" id="3.40.47.10">
    <property type="match status" value="1"/>
</dbReference>
<comment type="function">
    <text evidence="11 14">Involved in the type II fatty acid elongation cycle. Catalyzes the elongation of a wide range of acyl-ACP by the addition of two carbons from malonyl-ACP to an acyl acceptor. Can efficiently catalyze the conversion of palmitoleoyl-ACP (cis-hexadec-9-enoyl-ACP) to cis-vaccenoyl-ACP (cis-octadec-11-enoyl-ACP), an essential step in the thermal regulation of fatty acid composition.</text>
</comment>
<comment type="similarity">
    <text evidence="2 14 15">Belongs to the thiolase-like superfamily. Beta-ketoacyl-ACP synthases family.</text>
</comment>
<evidence type="ECO:0000256" key="1">
    <source>
        <dbReference type="ARBA" id="ARBA00005194"/>
    </source>
</evidence>
<feature type="domain" description="Ketosynthase family 3 (KS3)" evidence="16">
    <location>
        <begin position="10"/>
        <end position="418"/>
    </location>
</feature>
<keyword evidence="18" id="KW-1185">Reference proteome</keyword>
<evidence type="ECO:0000256" key="7">
    <source>
        <dbReference type="ARBA" id="ARBA00022832"/>
    </source>
</evidence>
<dbReference type="PROSITE" id="PS52004">
    <property type="entry name" value="KS3_2"/>
    <property type="match status" value="1"/>
</dbReference>
<dbReference type="InterPro" id="IPR018201">
    <property type="entry name" value="Ketoacyl_synth_AS"/>
</dbReference>
<dbReference type="PANTHER" id="PTHR11712">
    <property type="entry name" value="POLYKETIDE SYNTHASE-RELATED"/>
    <property type="match status" value="1"/>
</dbReference>
<dbReference type="EC" id="2.3.1.179" evidence="3 14"/>
<dbReference type="Proteomes" id="UP001500831">
    <property type="component" value="Unassembled WGS sequence"/>
</dbReference>
<evidence type="ECO:0000259" key="16">
    <source>
        <dbReference type="PROSITE" id="PS52004"/>
    </source>
</evidence>
<evidence type="ECO:0000256" key="2">
    <source>
        <dbReference type="ARBA" id="ARBA00008467"/>
    </source>
</evidence>
<dbReference type="InterPro" id="IPR017568">
    <property type="entry name" value="3-oxoacyl-ACP_synth-2"/>
</dbReference>
<evidence type="ECO:0000256" key="8">
    <source>
        <dbReference type="ARBA" id="ARBA00023098"/>
    </source>
</evidence>
<protein>
    <recommendedName>
        <fullName evidence="4 14">3-oxoacyl-[acyl-carrier-protein] synthase 2</fullName>
        <ecNumber evidence="3 14">2.3.1.179</ecNumber>
    </recommendedName>
</protein>
<dbReference type="PANTHER" id="PTHR11712:SF336">
    <property type="entry name" value="3-OXOACYL-[ACYL-CARRIER-PROTEIN] SYNTHASE, MITOCHONDRIAL"/>
    <property type="match status" value="1"/>
</dbReference>
<keyword evidence="6 14" id="KW-0808">Transferase</keyword>
<dbReference type="CDD" id="cd00834">
    <property type="entry name" value="KAS_I_II"/>
    <property type="match status" value="1"/>
</dbReference>
<sequence length="421" mass="44349">MERSESMRHSRRVVVTGCGVISPVGLDVETFWSAVREGRSGIARVESFDVSDLSTRIAGEVRDFDPAPYMPHKVSRRLDRFAQFGLAAAIQAVDDAKLPTGDGDADPRLGVMVSSGYGSSRMQHWVTLELERRGPRGVPPYVSAAIAVDSPSAEVALRFRAGGPSGSVSAACATGTMSIGEAALWIRSGRADVVIAGGADDSVTRLDLAAAGNARALSRRNDEPERACRPFDRDRDGFVMSMGAAVVVLEEAGHALARDAPILAEVAGYAATTDAFHLTAPHPEGLGAVSAMRLALEDAGLGPEDVDYVNAHGTGTVLNDRTESQAIRTVFGERATEIPISSIKAVTGHMIGAAGAAELIASVQAIREGVVPPTVNCENPEDPDLDYVPGRQRPASVRTVMSNSFGFGGHNAVLVIRAWEP</sequence>
<evidence type="ECO:0000256" key="6">
    <source>
        <dbReference type="ARBA" id="ARBA00022679"/>
    </source>
</evidence>
<dbReference type="InterPro" id="IPR016039">
    <property type="entry name" value="Thiolase-like"/>
</dbReference>
<dbReference type="NCBIfam" id="NF005589">
    <property type="entry name" value="PRK07314.1"/>
    <property type="match status" value="1"/>
</dbReference>
<dbReference type="EMBL" id="BAAAVI010000002">
    <property type="protein sequence ID" value="GAA2848145.1"/>
    <property type="molecule type" value="Genomic_DNA"/>
</dbReference>
<dbReference type="InterPro" id="IPR014030">
    <property type="entry name" value="Ketoacyl_synth_N"/>
</dbReference>
<accession>A0ABP6I8J9</accession>
<evidence type="ECO:0000256" key="5">
    <source>
        <dbReference type="ARBA" id="ARBA00022516"/>
    </source>
</evidence>
<evidence type="ECO:0000256" key="10">
    <source>
        <dbReference type="ARBA" id="ARBA00023315"/>
    </source>
</evidence>
<keyword evidence="10 14" id="KW-0012">Acyltransferase</keyword>
<comment type="caution">
    <text evidence="17">The sequence shown here is derived from an EMBL/GenBank/DDBJ whole genome shotgun (WGS) entry which is preliminary data.</text>
</comment>
<evidence type="ECO:0000313" key="18">
    <source>
        <dbReference type="Proteomes" id="UP001500831"/>
    </source>
</evidence>
<comment type="catalytic activity">
    <reaction evidence="12 14">
        <text>(9Z)-hexadecenoyl-[ACP] + malonyl-[ACP] + H(+) = 3-oxo-(11Z)-octadecenoyl-[ACP] + holo-[ACP] + CO2</text>
        <dbReference type="Rhea" id="RHEA:55040"/>
        <dbReference type="Rhea" id="RHEA-COMP:9623"/>
        <dbReference type="Rhea" id="RHEA-COMP:9685"/>
        <dbReference type="Rhea" id="RHEA-COMP:10800"/>
        <dbReference type="Rhea" id="RHEA-COMP:14074"/>
        <dbReference type="ChEBI" id="CHEBI:15378"/>
        <dbReference type="ChEBI" id="CHEBI:16526"/>
        <dbReference type="ChEBI" id="CHEBI:64479"/>
        <dbReference type="ChEBI" id="CHEBI:78449"/>
        <dbReference type="ChEBI" id="CHEBI:83989"/>
        <dbReference type="ChEBI" id="CHEBI:138538"/>
        <dbReference type="EC" id="2.3.1.179"/>
    </reaction>
</comment>
<dbReference type="RefSeq" id="WP_344967395.1">
    <property type="nucleotide sequence ID" value="NZ_BAAAVI010000002.1"/>
</dbReference>
<evidence type="ECO:0000256" key="15">
    <source>
        <dbReference type="RuleBase" id="RU003694"/>
    </source>
</evidence>
<keyword evidence="9 14" id="KW-0275">Fatty acid biosynthesis</keyword>
<dbReference type="Pfam" id="PF00109">
    <property type="entry name" value="ketoacyl-synt"/>
    <property type="match status" value="1"/>
</dbReference>
<reference evidence="18" key="1">
    <citation type="journal article" date="2019" name="Int. J. Syst. Evol. Microbiol.">
        <title>The Global Catalogue of Microorganisms (GCM) 10K type strain sequencing project: providing services to taxonomists for standard genome sequencing and annotation.</title>
        <authorList>
            <consortium name="The Broad Institute Genomics Platform"/>
            <consortium name="The Broad Institute Genome Sequencing Center for Infectious Disease"/>
            <person name="Wu L."/>
            <person name="Ma J."/>
        </authorList>
    </citation>
    <scope>NUCLEOTIDE SEQUENCE [LARGE SCALE GENOMIC DNA]</scope>
    <source>
        <strain evidence="18">JCM 6242</strain>
    </source>
</reference>
<evidence type="ECO:0000256" key="13">
    <source>
        <dbReference type="ARBA" id="ARBA00047659"/>
    </source>
</evidence>
<dbReference type="InterPro" id="IPR020841">
    <property type="entry name" value="PKS_Beta-ketoAc_synthase_dom"/>
</dbReference>
<comment type="pathway">
    <text evidence="1 14">Lipid metabolism; fatty acid biosynthesis.</text>
</comment>